<evidence type="ECO:0000259" key="4">
    <source>
        <dbReference type="Pfam" id="PF13191"/>
    </source>
</evidence>
<dbReference type="InterPro" id="IPR027417">
    <property type="entry name" value="P-loop_NTPase"/>
</dbReference>
<dbReference type="Gene3D" id="3.30.70.1230">
    <property type="entry name" value="Nucleotide cyclase"/>
    <property type="match status" value="1"/>
</dbReference>
<proteinExistence type="predicted"/>
<evidence type="ECO:0000313" key="5">
    <source>
        <dbReference type="EMBL" id="MDD0840302.1"/>
    </source>
</evidence>
<accession>A0ABT5N2J5</accession>
<sequence>MLGFLAAHTHQVLRRETLAEMLWADLPAHQARAQLREVLGDLASSLHRLGLGTALEVQRDWLTLKPEGVFCTDLGLLARPQDAALWSRAQREALLGSHAAGPDAWLAQAEDGCSDDFREWLRAQRLHLHQALAQLHGEQAARGDAVALGSGVSAQRPPAAPPPGPVSDRPRRPETAPGAAPQARTAPQPEDGLAVAPQIAHLTLLRLEFDEGPDSDPQRLLQALPTWLDTVRSEAEAFDGVLVDYDDAGGTLAFGLDSQHTGQRWQALRCAASLSDQLAPQRQLRMAVTAGRSLLQRGPQPRVQGWRRSLIGRLVWCAEVGELVCDDSFIDLVAQCHFEPQGPRQFRGLNREVTVYRRALGDHSAPWLLPPGGDLAGLFLGREAALHRLGELLAALGSGPARALCLSGEPGMGKTRVAWEFARHCQGLGHAVFWLGARPEAVDVPWRGLSDLFSGLLSGTGDRAQQLERTARRCGAELSAEARAAILGLLHSRSVPQGARPALAEGLGALLRGAGPGPHRTLLVVDDVQWLDTLSADLLNRVAQQGAPVLWLLTQRRGQRQPLPLAGLETLELEALDDASAEAILSALPDADLLSPEARRGRIANARGLPLYLLADSVPSDHGSHFSEFCQALLNRLGDARAPMAAAAVFGMLFSIDDLATLCGPDAARQACERALASGLLVARGTHQASFFHPRLREHLLSVTPLDTLQHHAQQAAALLQARRQFTEAAVLWEQAQRPHDARNAWFLAAQTALAEDDICAACNSSARLAQLGYLDGPAGLRARVLHANALIARDGYGSSAAHALMSALPSDDPQADGAEALDQDTHFAVLALRYLAASGQSHADGLPAARALQDSACTPAQHYIVQWAMGHSLFWLGRFEEAQGWFDQSMALGATLSLAQRMAYFPSDPAVFARAELAWMQWLRGEPALSQQTLADALRLADLSTTRQDPTIAHCFAALLAWLQGDRAWLAQHATRGFEMAEAEGFTFWRAVAGLLVALGQAEAGASVDFIPLAKQADTVLLGYQAATTTALWFACAALLASQQPALALQLLGQMLGQSGPDEHLTCRMDLHRLQAEALQQLQRSAEAQAAWQQALAVAAQAGAHGWLRRWAERGADWPGA</sequence>
<evidence type="ECO:0000256" key="1">
    <source>
        <dbReference type="ARBA" id="ARBA00022741"/>
    </source>
</evidence>
<organism evidence="5 6">
    <name type="scientific">Curvibacter cyanobacteriorum</name>
    <dbReference type="NCBI Taxonomy" id="3026422"/>
    <lineage>
        <taxon>Bacteria</taxon>
        <taxon>Pseudomonadati</taxon>
        <taxon>Pseudomonadota</taxon>
        <taxon>Betaproteobacteria</taxon>
        <taxon>Burkholderiales</taxon>
        <taxon>Comamonadaceae</taxon>
        <taxon>Curvibacter</taxon>
    </lineage>
</organism>
<dbReference type="RefSeq" id="WP_273953099.1">
    <property type="nucleotide sequence ID" value="NZ_JAQSIP010000009.1"/>
</dbReference>
<keyword evidence="6" id="KW-1185">Reference proteome</keyword>
<gene>
    <name evidence="5" type="ORF">PSQ40_17090</name>
</gene>
<evidence type="ECO:0000256" key="3">
    <source>
        <dbReference type="SAM" id="MobiDB-lite"/>
    </source>
</evidence>
<feature type="region of interest" description="Disordered" evidence="3">
    <location>
        <begin position="150"/>
        <end position="192"/>
    </location>
</feature>
<dbReference type="Pfam" id="PF13191">
    <property type="entry name" value="AAA_16"/>
    <property type="match status" value="1"/>
</dbReference>
<evidence type="ECO:0000256" key="2">
    <source>
        <dbReference type="ARBA" id="ARBA00022840"/>
    </source>
</evidence>
<reference evidence="5 6" key="1">
    <citation type="submission" date="2023-02" db="EMBL/GenBank/DDBJ databases">
        <title>Bacterial whole genomic sequence of Curvibacter sp. HBC61.</title>
        <authorList>
            <person name="Le V."/>
            <person name="Ko S.-R."/>
            <person name="Ahn C.-Y."/>
            <person name="Oh H.-M."/>
        </authorList>
    </citation>
    <scope>NUCLEOTIDE SEQUENCE [LARGE SCALE GENOMIC DNA]</scope>
    <source>
        <strain evidence="5 6">HBC61</strain>
    </source>
</reference>
<name>A0ABT5N2J5_9BURK</name>
<dbReference type="PANTHER" id="PTHR16305:SF35">
    <property type="entry name" value="TRANSCRIPTIONAL ACTIVATOR DOMAIN"/>
    <property type="match status" value="1"/>
</dbReference>
<evidence type="ECO:0000313" key="6">
    <source>
        <dbReference type="Proteomes" id="UP001528673"/>
    </source>
</evidence>
<feature type="domain" description="Orc1-like AAA ATPase" evidence="4">
    <location>
        <begin position="379"/>
        <end position="551"/>
    </location>
</feature>
<dbReference type="EMBL" id="JAQSIP010000009">
    <property type="protein sequence ID" value="MDD0840302.1"/>
    <property type="molecule type" value="Genomic_DNA"/>
</dbReference>
<dbReference type="SUPFAM" id="SSF52540">
    <property type="entry name" value="P-loop containing nucleoside triphosphate hydrolases"/>
    <property type="match status" value="1"/>
</dbReference>
<dbReference type="Proteomes" id="UP001528673">
    <property type="component" value="Unassembled WGS sequence"/>
</dbReference>
<dbReference type="InterPro" id="IPR029787">
    <property type="entry name" value="Nucleotide_cyclase"/>
</dbReference>
<protein>
    <submittedName>
        <fullName evidence="5">AAA family ATPase</fullName>
    </submittedName>
</protein>
<keyword evidence="1" id="KW-0547">Nucleotide-binding</keyword>
<dbReference type="Gene3D" id="3.40.50.300">
    <property type="entry name" value="P-loop containing nucleotide triphosphate hydrolases"/>
    <property type="match status" value="1"/>
</dbReference>
<comment type="caution">
    <text evidence="5">The sequence shown here is derived from an EMBL/GenBank/DDBJ whole genome shotgun (WGS) entry which is preliminary data.</text>
</comment>
<dbReference type="SUPFAM" id="SSF55073">
    <property type="entry name" value="Nucleotide cyclase"/>
    <property type="match status" value="1"/>
</dbReference>
<dbReference type="PANTHER" id="PTHR16305">
    <property type="entry name" value="TESTICULAR SOLUBLE ADENYLYL CYCLASE"/>
    <property type="match status" value="1"/>
</dbReference>
<keyword evidence="2" id="KW-0067">ATP-binding</keyword>
<dbReference type="InterPro" id="IPR041664">
    <property type="entry name" value="AAA_16"/>
</dbReference>